<dbReference type="Proteomes" id="UP001497623">
    <property type="component" value="Unassembled WGS sequence"/>
</dbReference>
<keyword evidence="2" id="KW-1185">Reference proteome</keyword>
<gene>
    <name evidence="1" type="ORF">MNOR_LOCUS2981</name>
</gene>
<evidence type="ECO:0000313" key="1">
    <source>
        <dbReference type="EMBL" id="CAL4062966.1"/>
    </source>
</evidence>
<evidence type="ECO:0000313" key="2">
    <source>
        <dbReference type="Proteomes" id="UP001497623"/>
    </source>
</evidence>
<reference evidence="1 2" key="1">
    <citation type="submission" date="2024-05" db="EMBL/GenBank/DDBJ databases">
        <authorList>
            <person name="Wallberg A."/>
        </authorList>
    </citation>
    <scope>NUCLEOTIDE SEQUENCE [LARGE SCALE GENOMIC DNA]</scope>
</reference>
<feature type="non-terminal residue" evidence="1">
    <location>
        <position position="1"/>
    </location>
</feature>
<organism evidence="1 2">
    <name type="scientific">Meganyctiphanes norvegica</name>
    <name type="common">Northern krill</name>
    <name type="synonym">Thysanopoda norvegica</name>
    <dbReference type="NCBI Taxonomy" id="48144"/>
    <lineage>
        <taxon>Eukaryota</taxon>
        <taxon>Metazoa</taxon>
        <taxon>Ecdysozoa</taxon>
        <taxon>Arthropoda</taxon>
        <taxon>Crustacea</taxon>
        <taxon>Multicrustacea</taxon>
        <taxon>Malacostraca</taxon>
        <taxon>Eumalacostraca</taxon>
        <taxon>Eucarida</taxon>
        <taxon>Euphausiacea</taxon>
        <taxon>Euphausiidae</taxon>
        <taxon>Meganyctiphanes</taxon>
    </lineage>
</organism>
<dbReference type="EMBL" id="CAXKWB010000974">
    <property type="protein sequence ID" value="CAL4062966.1"/>
    <property type="molecule type" value="Genomic_DNA"/>
</dbReference>
<proteinExistence type="predicted"/>
<name>A0AAV2PS45_MEGNR</name>
<comment type="caution">
    <text evidence="1">The sequence shown here is derived from an EMBL/GenBank/DDBJ whole genome shotgun (WGS) entry which is preliminary data.</text>
</comment>
<dbReference type="AlphaFoldDB" id="A0AAV2PS45"/>
<protein>
    <submittedName>
        <fullName evidence="1">Uncharacterized protein</fullName>
    </submittedName>
</protein>
<sequence>GQTILENMSQMMDARLSALDIRINHIASAMNGDRDRQDHNNQEMMIQFSQLLDEKLSTHMENQLSQLIDEKLSTHLKDKLSDLKERQSEYLEDSFSAMNTTLRRIESTLEDLTEKIEPEAIAETLINTSVLLQNDTMEVMLLNLASHMNNLTTEVQSVQYNQDLVISNLNNLGLIENKISNLATQ</sequence>
<accession>A0AAV2PS45</accession>
<feature type="non-terminal residue" evidence="1">
    <location>
        <position position="185"/>
    </location>
</feature>